<dbReference type="AlphaFoldDB" id="A0A8H5M0T1"/>
<evidence type="ECO:0000313" key="1">
    <source>
        <dbReference type="EMBL" id="KAF5376673.1"/>
    </source>
</evidence>
<proteinExistence type="predicted"/>
<dbReference type="EMBL" id="JAACJP010000027">
    <property type="protein sequence ID" value="KAF5376673.1"/>
    <property type="molecule type" value="Genomic_DNA"/>
</dbReference>
<name>A0A8H5M0T1_9AGAR</name>
<dbReference type="PANTHER" id="PTHR48100">
    <property type="entry name" value="BROAD-SPECIFICITY PHOSPHATASE YOR283W-RELATED"/>
    <property type="match status" value="1"/>
</dbReference>
<evidence type="ECO:0008006" key="3">
    <source>
        <dbReference type="Google" id="ProtNLM"/>
    </source>
</evidence>
<reference evidence="1 2" key="1">
    <citation type="journal article" date="2020" name="ISME J.">
        <title>Uncovering the hidden diversity of litter-decomposition mechanisms in mushroom-forming fungi.</title>
        <authorList>
            <person name="Floudas D."/>
            <person name="Bentzer J."/>
            <person name="Ahren D."/>
            <person name="Johansson T."/>
            <person name="Persson P."/>
            <person name="Tunlid A."/>
        </authorList>
    </citation>
    <scope>NUCLEOTIDE SEQUENCE [LARGE SCALE GENOMIC DNA]</scope>
    <source>
        <strain evidence="1 2">CBS 661.87</strain>
    </source>
</reference>
<gene>
    <name evidence="1" type="ORF">D9615_007906</name>
</gene>
<dbReference type="Pfam" id="PF00300">
    <property type="entry name" value="His_Phos_1"/>
    <property type="match status" value="1"/>
</dbReference>
<dbReference type="OrthoDB" id="496981at2759"/>
<dbReference type="InterPro" id="IPR029033">
    <property type="entry name" value="His_PPase_superfam"/>
</dbReference>
<dbReference type="CDD" id="cd07067">
    <property type="entry name" value="HP_PGM_like"/>
    <property type="match status" value="1"/>
</dbReference>
<organism evidence="1 2">
    <name type="scientific">Tricholomella constricta</name>
    <dbReference type="NCBI Taxonomy" id="117010"/>
    <lineage>
        <taxon>Eukaryota</taxon>
        <taxon>Fungi</taxon>
        <taxon>Dikarya</taxon>
        <taxon>Basidiomycota</taxon>
        <taxon>Agaricomycotina</taxon>
        <taxon>Agaricomycetes</taxon>
        <taxon>Agaricomycetidae</taxon>
        <taxon>Agaricales</taxon>
        <taxon>Tricholomatineae</taxon>
        <taxon>Lyophyllaceae</taxon>
        <taxon>Tricholomella</taxon>
    </lineage>
</organism>
<keyword evidence="2" id="KW-1185">Reference proteome</keyword>
<evidence type="ECO:0000313" key="2">
    <source>
        <dbReference type="Proteomes" id="UP000565441"/>
    </source>
</evidence>
<dbReference type="GO" id="GO:0016791">
    <property type="term" value="F:phosphatase activity"/>
    <property type="evidence" value="ECO:0007669"/>
    <property type="project" value="TreeGrafter"/>
</dbReference>
<dbReference type="InterPro" id="IPR050275">
    <property type="entry name" value="PGM_Phosphatase"/>
</dbReference>
<dbReference type="PANTHER" id="PTHR48100:SF1">
    <property type="entry name" value="HISTIDINE PHOSPHATASE FAMILY PROTEIN-RELATED"/>
    <property type="match status" value="1"/>
</dbReference>
<dbReference type="GO" id="GO:0005737">
    <property type="term" value="C:cytoplasm"/>
    <property type="evidence" value="ECO:0007669"/>
    <property type="project" value="TreeGrafter"/>
</dbReference>
<dbReference type="InterPro" id="IPR013078">
    <property type="entry name" value="His_Pase_superF_clade-1"/>
</dbReference>
<sequence>MTESAIADNDSDTLENSHSKGIRSYTTVPGFFLQDDLATSGVLPIPPSFGLLDNSPGRWQAFFAHLERLNKDADRYTSYKVFFFGRHGQGVHNVAEAKYGTKAWDDYWSKLNGDGELVWGPDPELTTIGKGQAVDAQDVWKAELAFEIPLPGKLYSSPLTRAARTCELTFNGLLSDQNRRPIIVENCREENGVHTCDKRRTRSYIQNTFPRFHIEPGFTEEDLLWDPDVRENKPHIAERAKRVLDHIFTHDKETFISVTAHGGIINGFLVSAGRPFYVLGTGGILPVVIKSVYTPIDA</sequence>
<dbReference type="SUPFAM" id="SSF53254">
    <property type="entry name" value="Phosphoglycerate mutase-like"/>
    <property type="match status" value="1"/>
</dbReference>
<dbReference type="Gene3D" id="3.40.50.1240">
    <property type="entry name" value="Phosphoglycerate mutase-like"/>
    <property type="match status" value="1"/>
</dbReference>
<protein>
    <recommendedName>
        <fullName evidence="3">Phosphoglycerate mutase</fullName>
    </recommendedName>
</protein>
<accession>A0A8H5M0T1</accession>
<dbReference type="Proteomes" id="UP000565441">
    <property type="component" value="Unassembled WGS sequence"/>
</dbReference>
<comment type="caution">
    <text evidence="1">The sequence shown here is derived from an EMBL/GenBank/DDBJ whole genome shotgun (WGS) entry which is preliminary data.</text>
</comment>